<name>A0A6G7YNR6_9SPHN</name>
<dbReference type="InterPro" id="IPR001789">
    <property type="entry name" value="Sig_transdc_resp-reg_receiver"/>
</dbReference>
<sequence>MSKLAGKRVLIVEDEAIIAFAIEDMLVELGCVIIGPALRLDEACDLADTELIDAAILDVNINSERSYPVADRLHQRGVPFVFATGYDREGLEWRGSDPEIIAKPYRRDQVQSALERMID</sequence>
<evidence type="ECO:0000313" key="5">
    <source>
        <dbReference type="Proteomes" id="UP000503222"/>
    </source>
</evidence>
<dbReference type="Gene3D" id="3.40.50.2300">
    <property type="match status" value="1"/>
</dbReference>
<evidence type="ECO:0000313" key="4">
    <source>
        <dbReference type="EMBL" id="QIK78366.1"/>
    </source>
</evidence>
<dbReference type="PANTHER" id="PTHR44591:SF3">
    <property type="entry name" value="RESPONSE REGULATORY DOMAIN-CONTAINING PROTEIN"/>
    <property type="match status" value="1"/>
</dbReference>
<protein>
    <submittedName>
        <fullName evidence="4">Response regulator</fullName>
    </submittedName>
</protein>
<dbReference type="InterPro" id="IPR050595">
    <property type="entry name" value="Bact_response_regulator"/>
</dbReference>
<dbReference type="SUPFAM" id="SSF52172">
    <property type="entry name" value="CheY-like"/>
    <property type="match status" value="1"/>
</dbReference>
<organism evidence="4 5">
    <name type="scientific">Sphingomonas piscis</name>
    <dbReference type="NCBI Taxonomy" id="2714943"/>
    <lineage>
        <taxon>Bacteria</taxon>
        <taxon>Pseudomonadati</taxon>
        <taxon>Pseudomonadota</taxon>
        <taxon>Alphaproteobacteria</taxon>
        <taxon>Sphingomonadales</taxon>
        <taxon>Sphingomonadaceae</taxon>
        <taxon>Sphingomonas</taxon>
    </lineage>
</organism>
<keyword evidence="5" id="KW-1185">Reference proteome</keyword>
<reference evidence="4 5" key="1">
    <citation type="submission" date="2020-03" db="EMBL/GenBank/DDBJ databases">
        <title>Sphingomonas sp. nov., isolated from fish.</title>
        <authorList>
            <person name="Hyun D.-W."/>
            <person name="Bae J.-W."/>
        </authorList>
    </citation>
    <scope>NUCLEOTIDE SEQUENCE [LARGE SCALE GENOMIC DNA]</scope>
    <source>
        <strain evidence="4 5">HDW15B</strain>
    </source>
</reference>
<evidence type="ECO:0000256" key="1">
    <source>
        <dbReference type="ARBA" id="ARBA00022553"/>
    </source>
</evidence>
<dbReference type="KEGG" id="spii:G7077_05055"/>
<proteinExistence type="predicted"/>
<dbReference type="PROSITE" id="PS50110">
    <property type="entry name" value="RESPONSE_REGULATORY"/>
    <property type="match status" value="1"/>
</dbReference>
<dbReference type="Pfam" id="PF00072">
    <property type="entry name" value="Response_reg"/>
    <property type="match status" value="1"/>
</dbReference>
<keyword evidence="1 2" id="KW-0597">Phosphoprotein</keyword>
<dbReference type="RefSeq" id="WP_166410760.1">
    <property type="nucleotide sequence ID" value="NZ_CP049869.1"/>
</dbReference>
<dbReference type="Proteomes" id="UP000503222">
    <property type="component" value="Chromosome"/>
</dbReference>
<dbReference type="SMART" id="SM00448">
    <property type="entry name" value="REC"/>
    <property type="match status" value="1"/>
</dbReference>
<evidence type="ECO:0000259" key="3">
    <source>
        <dbReference type="PROSITE" id="PS50110"/>
    </source>
</evidence>
<gene>
    <name evidence="4" type="ORF">G7077_05055</name>
</gene>
<feature type="modified residue" description="4-aspartylphosphate" evidence="2">
    <location>
        <position position="58"/>
    </location>
</feature>
<accession>A0A6G7YNR6</accession>
<feature type="domain" description="Response regulatory" evidence="3">
    <location>
        <begin position="8"/>
        <end position="118"/>
    </location>
</feature>
<dbReference type="EMBL" id="CP049869">
    <property type="protein sequence ID" value="QIK78366.1"/>
    <property type="molecule type" value="Genomic_DNA"/>
</dbReference>
<dbReference type="InterPro" id="IPR011006">
    <property type="entry name" value="CheY-like_superfamily"/>
</dbReference>
<dbReference type="AlphaFoldDB" id="A0A6G7YNR6"/>
<dbReference type="PANTHER" id="PTHR44591">
    <property type="entry name" value="STRESS RESPONSE REGULATOR PROTEIN 1"/>
    <property type="match status" value="1"/>
</dbReference>
<dbReference type="GO" id="GO:0000160">
    <property type="term" value="P:phosphorelay signal transduction system"/>
    <property type="evidence" value="ECO:0007669"/>
    <property type="project" value="InterPro"/>
</dbReference>
<evidence type="ECO:0000256" key="2">
    <source>
        <dbReference type="PROSITE-ProRule" id="PRU00169"/>
    </source>
</evidence>